<dbReference type="Proteomes" id="UP000004625">
    <property type="component" value="Unassembled WGS sequence"/>
</dbReference>
<name>G9ZK65_9LACO</name>
<reference evidence="1 2" key="1">
    <citation type="submission" date="2011-09" db="EMBL/GenBank/DDBJ databases">
        <authorList>
            <person name="Weinstock G."/>
            <person name="Sodergren E."/>
            <person name="Clifton S."/>
            <person name="Fulton L."/>
            <person name="Fulton B."/>
            <person name="Courtney L."/>
            <person name="Fronick C."/>
            <person name="Harrison M."/>
            <person name="Strong C."/>
            <person name="Farmer C."/>
            <person name="Delahaunty K."/>
            <person name="Markovic C."/>
            <person name="Hall O."/>
            <person name="Minx P."/>
            <person name="Tomlinson C."/>
            <person name="Mitreva M."/>
            <person name="Hou S."/>
            <person name="Chen J."/>
            <person name="Wollam A."/>
            <person name="Pepin K.H."/>
            <person name="Johnson M."/>
            <person name="Bhonagiri V."/>
            <person name="Zhang X."/>
            <person name="Suruliraj S."/>
            <person name="Warren W."/>
            <person name="Chinwalla A."/>
            <person name="Mardis E.R."/>
            <person name="Wilson R.K."/>
        </authorList>
    </citation>
    <scope>NUCLEOTIDE SEQUENCE [LARGE SCALE GENOMIC DNA]</scope>
    <source>
        <strain evidence="1 2">F0439</strain>
    </source>
</reference>
<gene>
    <name evidence="1" type="ORF">HMPREF9103_00113</name>
</gene>
<sequence>MRKKTWRLGQMEQKPHFSLSNIAPQKLVQTLLTATEQRLISGIVKAGYEAEKKYVSTNAPEWIQIDRAQKLYPELKNMAVEFALRRACDHGVIPFTYKIGTVEQNKNKFLELVSTGDKKVILTVNQTPTDKHASRNAKFRSNLFDQCESKLILFDDEERSTGAIYMELNHGYQTEIPAFTVLGKPNADGKWEARLSLQNNIQLLSKGEEADIQTTAKQMSEFGPDEFNQYKEFKTKG</sequence>
<keyword evidence="2" id="KW-1185">Reference proteome</keyword>
<dbReference type="HOGENOM" id="CLU_1169502_0_0_9"/>
<dbReference type="eggNOG" id="ENOG5033J43">
    <property type="taxonomic scope" value="Bacteria"/>
</dbReference>
<protein>
    <submittedName>
        <fullName evidence="1">Uncharacterized protein</fullName>
    </submittedName>
</protein>
<proteinExistence type="predicted"/>
<dbReference type="AlphaFoldDB" id="G9ZK65"/>
<comment type="caution">
    <text evidence="1">The sequence shown here is derived from an EMBL/GenBank/DDBJ whole genome shotgun (WGS) entry which is preliminary data.</text>
</comment>
<dbReference type="STRING" id="797515.HMPREF9103_00113"/>
<evidence type="ECO:0000313" key="2">
    <source>
        <dbReference type="Proteomes" id="UP000004625"/>
    </source>
</evidence>
<evidence type="ECO:0000313" key="1">
    <source>
        <dbReference type="EMBL" id="EHM01488.1"/>
    </source>
</evidence>
<accession>G9ZK65</accession>
<organism evidence="1 2">
    <name type="scientific">Lentilactobacillus parafarraginis F0439</name>
    <dbReference type="NCBI Taxonomy" id="797515"/>
    <lineage>
        <taxon>Bacteria</taxon>
        <taxon>Bacillati</taxon>
        <taxon>Bacillota</taxon>
        <taxon>Bacilli</taxon>
        <taxon>Lactobacillales</taxon>
        <taxon>Lactobacillaceae</taxon>
        <taxon>Lentilactobacillus</taxon>
    </lineage>
</organism>
<dbReference type="EMBL" id="AGEY01000008">
    <property type="protein sequence ID" value="EHM01488.1"/>
    <property type="molecule type" value="Genomic_DNA"/>
</dbReference>
<dbReference type="PATRIC" id="fig|797515.3.peg.100"/>